<keyword evidence="3" id="KW-0548">Nucleotidyltransferase</keyword>
<dbReference type="SUPFAM" id="SSF52540">
    <property type="entry name" value="P-loop containing nucleoside triphosphate hydrolases"/>
    <property type="match status" value="1"/>
</dbReference>
<accession>A0A2T4Z840</accession>
<protein>
    <submittedName>
        <fullName evidence="3">NadR type nicotinamide-nucleotide adenylyltransferase</fullName>
    </submittedName>
</protein>
<dbReference type="Gene3D" id="3.40.50.620">
    <property type="entry name" value="HUPs"/>
    <property type="match status" value="1"/>
</dbReference>
<keyword evidence="3" id="KW-0808">Transferase</keyword>
<evidence type="ECO:0000259" key="2">
    <source>
        <dbReference type="Pfam" id="PF13521"/>
    </source>
</evidence>
<dbReference type="RefSeq" id="WP_281261182.1">
    <property type="nucleotide sequence ID" value="NZ_PZZP01000001.1"/>
</dbReference>
<dbReference type="InterPro" id="IPR038727">
    <property type="entry name" value="NadR/Ttd14_AAA_dom"/>
</dbReference>
<dbReference type="SUPFAM" id="SSF52374">
    <property type="entry name" value="Nucleotidylyl transferase"/>
    <property type="match status" value="1"/>
</dbReference>
<dbReference type="PANTHER" id="PTHR37512:SF1">
    <property type="entry name" value="NADR_TTD14 AAA DOMAIN-CONTAINING PROTEIN"/>
    <property type="match status" value="1"/>
</dbReference>
<evidence type="ECO:0000313" key="4">
    <source>
        <dbReference type="Proteomes" id="UP000241639"/>
    </source>
</evidence>
<dbReference type="AlphaFoldDB" id="A0A2T4Z840"/>
<name>A0A2T4Z840_9BACL</name>
<feature type="domain" description="NadR/Ttd14 AAA" evidence="2">
    <location>
        <begin position="155"/>
        <end position="312"/>
    </location>
</feature>
<dbReference type="Pfam" id="PF01467">
    <property type="entry name" value="CTP_transf_like"/>
    <property type="match status" value="1"/>
</dbReference>
<gene>
    <name evidence="3" type="ORF">C8J48_0630</name>
</gene>
<dbReference type="Pfam" id="PF13521">
    <property type="entry name" value="AAA_28"/>
    <property type="match status" value="1"/>
</dbReference>
<dbReference type="InterPro" id="IPR014729">
    <property type="entry name" value="Rossmann-like_a/b/a_fold"/>
</dbReference>
<organism evidence="3 4">
    <name type="scientific">Desmospora activa DSM 45169</name>
    <dbReference type="NCBI Taxonomy" id="1121389"/>
    <lineage>
        <taxon>Bacteria</taxon>
        <taxon>Bacillati</taxon>
        <taxon>Bacillota</taxon>
        <taxon>Bacilli</taxon>
        <taxon>Bacillales</taxon>
        <taxon>Thermoactinomycetaceae</taxon>
        <taxon>Desmospora</taxon>
    </lineage>
</organism>
<dbReference type="NCBIfam" id="TIGR00125">
    <property type="entry name" value="cyt_tran_rel"/>
    <property type="match status" value="1"/>
</dbReference>
<dbReference type="PANTHER" id="PTHR37512">
    <property type="entry name" value="TRIFUNCTIONAL NAD BIOSYNTHESIS/REGULATOR PROTEIN NADR"/>
    <property type="match status" value="1"/>
</dbReference>
<dbReference type="InterPro" id="IPR027417">
    <property type="entry name" value="P-loop_NTPase"/>
</dbReference>
<dbReference type="Proteomes" id="UP000241639">
    <property type="component" value="Unassembled WGS sequence"/>
</dbReference>
<dbReference type="GO" id="GO:0016779">
    <property type="term" value="F:nucleotidyltransferase activity"/>
    <property type="evidence" value="ECO:0007669"/>
    <property type="project" value="UniProtKB-KW"/>
</dbReference>
<keyword evidence="4" id="KW-1185">Reference proteome</keyword>
<sequence length="342" mass="39529">MKRGLTLGKFAPLHKGHQYMIETALAEMDELIILIYDAAETRVPLHVRARWLRELYPAAKVLEAWDGPQIIGDTPAIRRMHEEYILHLLNGETITHFYSSEFYGEHMSQALGAVNRLVDPPRQQVPISATQIRHDPFRWRSYLSPLVYRDLVTNVVFLGAPSTGKTTLAQALASRYKTVWMPEYGREYWERHQVNRRLAPEQLLAIARGHLQREEACLLEANRYLFTDTNALTTAQFSLDYHGYVLPELDELANQVAARYDLVFVCADDIPYADTWDRSGPGKRRVIQKRIIAELKERRIPYIPLWGTVAERMTTVDAVLKRWEKADNMGEWVREDGLKKDG</sequence>
<dbReference type="Gene3D" id="3.40.50.300">
    <property type="entry name" value="P-loop containing nucleotide triphosphate hydrolases"/>
    <property type="match status" value="1"/>
</dbReference>
<dbReference type="EMBL" id="PZZP01000001">
    <property type="protein sequence ID" value="PTM58058.1"/>
    <property type="molecule type" value="Genomic_DNA"/>
</dbReference>
<evidence type="ECO:0000259" key="1">
    <source>
        <dbReference type="Pfam" id="PF01467"/>
    </source>
</evidence>
<comment type="caution">
    <text evidence="3">The sequence shown here is derived from an EMBL/GenBank/DDBJ whole genome shotgun (WGS) entry which is preliminary data.</text>
</comment>
<dbReference type="InterPro" id="IPR004821">
    <property type="entry name" value="Cyt_trans-like"/>
</dbReference>
<evidence type="ECO:0000313" key="3">
    <source>
        <dbReference type="EMBL" id="PTM58058.1"/>
    </source>
</evidence>
<proteinExistence type="predicted"/>
<feature type="domain" description="Cytidyltransferase-like" evidence="1">
    <location>
        <begin position="6"/>
        <end position="134"/>
    </location>
</feature>
<dbReference type="InterPro" id="IPR052735">
    <property type="entry name" value="NAD_biosynth-regulator"/>
</dbReference>
<reference evidence="3 4" key="1">
    <citation type="submission" date="2018-04" db="EMBL/GenBank/DDBJ databases">
        <title>Genomic Encyclopedia of Archaeal and Bacterial Type Strains, Phase II (KMG-II): from individual species to whole genera.</title>
        <authorList>
            <person name="Goeker M."/>
        </authorList>
    </citation>
    <scope>NUCLEOTIDE SEQUENCE [LARGE SCALE GENOMIC DNA]</scope>
    <source>
        <strain evidence="3 4">DSM 45169</strain>
    </source>
</reference>